<organism evidence="1">
    <name type="scientific">termite gut metagenome</name>
    <dbReference type="NCBI Taxonomy" id="433724"/>
    <lineage>
        <taxon>unclassified sequences</taxon>
        <taxon>metagenomes</taxon>
        <taxon>organismal metagenomes</taxon>
    </lineage>
</organism>
<dbReference type="EMBL" id="SNRY01001832">
    <property type="protein sequence ID" value="KAA6328364.1"/>
    <property type="molecule type" value="Genomic_DNA"/>
</dbReference>
<sequence length="117" mass="13529">MVYTIRGVRYIPTGDYARCLWEVWNWHTPVCYRHTPVCYRHNSCNHRHNSKCTTGTITTETRLPGLTAYNIFVKNNLKATEVFLDKQETTLEVCVITEFNVSMETLPSIDTVIKVTA</sequence>
<proteinExistence type="predicted"/>
<comment type="caution">
    <text evidence="1">The sequence shown here is derived from an EMBL/GenBank/DDBJ whole genome shotgun (WGS) entry which is preliminary data.</text>
</comment>
<dbReference type="AlphaFoldDB" id="A0A5J4R4Z7"/>
<protein>
    <submittedName>
        <fullName evidence="1">Uncharacterized protein</fullName>
    </submittedName>
</protein>
<evidence type="ECO:0000313" key="1">
    <source>
        <dbReference type="EMBL" id="KAA6328364.1"/>
    </source>
</evidence>
<name>A0A5J4R4Z7_9ZZZZ</name>
<gene>
    <name evidence="1" type="ORF">EZS27_022733</name>
</gene>
<accession>A0A5J4R4Z7</accession>
<reference evidence="1" key="1">
    <citation type="submission" date="2019-03" db="EMBL/GenBank/DDBJ databases">
        <title>Single cell metagenomics reveals metabolic interactions within the superorganism composed of flagellate Streblomastix strix and complex community of Bacteroidetes bacteria on its surface.</title>
        <authorList>
            <person name="Treitli S.C."/>
            <person name="Kolisko M."/>
            <person name="Husnik F."/>
            <person name="Keeling P."/>
            <person name="Hampl V."/>
        </authorList>
    </citation>
    <scope>NUCLEOTIDE SEQUENCE</scope>
    <source>
        <strain evidence="1">STM</strain>
    </source>
</reference>